<evidence type="ECO:0000256" key="1">
    <source>
        <dbReference type="SAM" id="SignalP"/>
    </source>
</evidence>
<organism evidence="2 3">
    <name type="scientific">Plakobranchus ocellatus</name>
    <dbReference type="NCBI Taxonomy" id="259542"/>
    <lineage>
        <taxon>Eukaryota</taxon>
        <taxon>Metazoa</taxon>
        <taxon>Spiralia</taxon>
        <taxon>Lophotrochozoa</taxon>
        <taxon>Mollusca</taxon>
        <taxon>Gastropoda</taxon>
        <taxon>Heterobranchia</taxon>
        <taxon>Euthyneura</taxon>
        <taxon>Panpulmonata</taxon>
        <taxon>Sacoglossa</taxon>
        <taxon>Placobranchoidea</taxon>
        <taxon>Plakobranchidae</taxon>
        <taxon>Plakobranchus</taxon>
    </lineage>
</organism>
<comment type="caution">
    <text evidence="2">The sequence shown here is derived from an EMBL/GenBank/DDBJ whole genome shotgun (WGS) entry which is preliminary data.</text>
</comment>
<keyword evidence="3" id="KW-1185">Reference proteome</keyword>
<protein>
    <recommendedName>
        <fullName evidence="4">Secreted protein</fullName>
    </recommendedName>
</protein>
<evidence type="ECO:0000313" key="2">
    <source>
        <dbReference type="EMBL" id="GFN89370.1"/>
    </source>
</evidence>
<feature type="chain" id="PRO_5043528495" description="Secreted protein" evidence="1">
    <location>
        <begin position="18"/>
        <end position="106"/>
    </location>
</feature>
<accession>A0AAV3Z0M9</accession>
<proteinExistence type="predicted"/>
<reference evidence="2 3" key="1">
    <citation type="journal article" date="2021" name="Elife">
        <title>Chloroplast acquisition without the gene transfer in kleptoplastic sea slugs, Plakobranchus ocellatus.</title>
        <authorList>
            <person name="Maeda T."/>
            <person name="Takahashi S."/>
            <person name="Yoshida T."/>
            <person name="Shimamura S."/>
            <person name="Takaki Y."/>
            <person name="Nagai Y."/>
            <person name="Toyoda A."/>
            <person name="Suzuki Y."/>
            <person name="Arimoto A."/>
            <person name="Ishii H."/>
            <person name="Satoh N."/>
            <person name="Nishiyama T."/>
            <person name="Hasebe M."/>
            <person name="Maruyama T."/>
            <person name="Minagawa J."/>
            <person name="Obokata J."/>
            <person name="Shigenobu S."/>
        </authorList>
    </citation>
    <scope>NUCLEOTIDE SEQUENCE [LARGE SCALE GENOMIC DNA]</scope>
</reference>
<dbReference type="AlphaFoldDB" id="A0AAV3Z0M9"/>
<keyword evidence="1" id="KW-0732">Signal</keyword>
<evidence type="ECO:0000313" key="3">
    <source>
        <dbReference type="Proteomes" id="UP000735302"/>
    </source>
</evidence>
<name>A0AAV3Z0M9_9GAST</name>
<dbReference type="Proteomes" id="UP000735302">
    <property type="component" value="Unassembled WGS sequence"/>
</dbReference>
<sequence>MSAFMIVCLSVLHRVPFLHFGVLIWRLDHFSICSRRSFKFGFACLCIANPHQGYLRLSRPPSDQGAGGGARTRDGIFLANLKACSPSIVAYNSRRFSLSAKRNKLF</sequence>
<gene>
    <name evidence="2" type="ORF">PoB_001587600</name>
</gene>
<evidence type="ECO:0008006" key="4">
    <source>
        <dbReference type="Google" id="ProtNLM"/>
    </source>
</evidence>
<dbReference type="EMBL" id="BLXT01001930">
    <property type="protein sequence ID" value="GFN89370.1"/>
    <property type="molecule type" value="Genomic_DNA"/>
</dbReference>
<feature type="signal peptide" evidence="1">
    <location>
        <begin position="1"/>
        <end position="17"/>
    </location>
</feature>